<dbReference type="Proteomes" id="UP001483337">
    <property type="component" value="Chromosome"/>
</dbReference>
<dbReference type="PANTHER" id="PTHR47957:SF3">
    <property type="entry name" value="ATP-DEPENDENT HELICASE HRQ1"/>
    <property type="match status" value="1"/>
</dbReference>
<evidence type="ECO:0000259" key="3">
    <source>
        <dbReference type="PROSITE" id="PS51192"/>
    </source>
</evidence>
<sequence length="993" mass="110500">MNTPNYSLLLQSLWTPPTTPIAENSHPNHHPPEPTEITEFLGEEILYQQTIPATEPNLKTIPKDLPKQLIKALQSLGITQLYSHQIKALQAIRTGKSFILTSPTASGKTLSTYPGILEGCMNQQHRALAFYGLRALALDQFHKISQLLSTIPQKYRPVLAMITGDVKSAEREQILASEPHILGVTPELIHFQLKQLWKSPNWANFYQRLRYILIDEAHTLSGSYGANMAWLIRRIKLAVDKYGGDSQKLQFIFLSATCGNPKQLALKISGLKPTKLNPKPLIWIRKSGASAPQKQIIVTQPSYNLTADTARIIQFLLNQNKSGIAFCNSRRSVRELTELLKSNQVTAFYSGITSERRAEVVNQLQSGIIKWIIATEALEAGIDLPELECCVLRGWPGSKMAYQQRSGRAGRSQPGLTVLLPNALNPIDCYVAEHPEMLVSGEAEEVFFNDEYPIFAAKHLMCAAAETGIPTNKIKHYFGAAAFDVAKLLLAQGHLHKGRNGLWAKGYPHKDVNFRGGLSQTTIKLIAAISGEELEEISEDIAHREVHPQAIYKRQNAKGQMLTYQCISLDLNSKRAILKQVTDSSIFTVATTISQTSSLTVLTDPVNLPLLFSPDSLEEKKQGEQEQKIKGKVSHKTDILVIGKSVKEEQRIKGEISHSVPLSEVEECQVELTRNKRRPKVVPKATAEMQRSQCVGEAVRSWGCPPGGTAERVSRLVSEAPLLAKLSQREQEAATGATQRNEGLREILRKSCQEYLTLELSFGEVQHITSGYNLMTQIHEQTCLNKRCLNYKEPLPQQPRCPLCRKLTRKAVIVKTLSEEKFKQPFRTQFSAPMVKVTINSSAREYIQQFAKEIRSGLTRSKEPIPSGYQQLWEYSSTFIAMHSFGHQIMRALQLVATVDPKQVNFTVVKELGDGNNYTGYFYDTSDGGNGAAEAVFKHLPKLAEVGRVMARDCNCHTGCAKCLIQHGCPDGNTALLKQMGLVLLDAVAIAET</sequence>
<dbReference type="InterPro" id="IPR014001">
    <property type="entry name" value="Helicase_ATP-bd"/>
</dbReference>
<dbReference type="Pfam" id="PF09369">
    <property type="entry name" value="MZB"/>
    <property type="match status" value="1"/>
</dbReference>
<evidence type="ECO:0000313" key="5">
    <source>
        <dbReference type="EMBL" id="WZB90166.1"/>
    </source>
</evidence>
<dbReference type="InterPro" id="IPR018973">
    <property type="entry name" value="MZB"/>
</dbReference>
<dbReference type="Gene3D" id="3.40.50.300">
    <property type="entry name" value="P-loop containing nucleotide triphosphate hydrolases"/>
    <property type="match status" value="2"/>
</dbReference>
<organism evidence="5 7">
    <name type="scientific">Okeanomitos corallinicola TIOX110</name>
    <dbReference type="NCBI Taxonomy" id="3133117"/>
    <lineage>
        <taxon>Bacteria</taxon>
        <taxon>Bacillati</taxon>
        <taxon>Cyanobacteriota</taxon>
        <taxon>Cyanophyceae</taxon>
        <taxon>Nostocales</taxon>
        <taxon>Aphanizomenonaceae</taxon>
        <taxon>Okeanomitos</taxon>
    </lineage>
</organism>
<dbReference type="PANTHER" id="PTHR47957">
    <property type="entry name" value="ATP-DEPENDENT HELICASE HRQ1"/>
    <property type="match status" value="1"/>
</dbReference>
<dbReference type="PROSITE" id="PS51192">
    <property type="entry name" value="HELICASE_ATP_BIND_1"/>
    <property type="match status" value="1"/>
</dbReference>
<proteinExistence type="predicted"/>
<keyword evidence="5" id="KW-0347">Helicase</keyword>
<dbReference type="RefSeq" id="WP_353933059.1">
    <property type="nucleotide sequence ID" value="NZ_CP150886.1"/>
</dbReference>
<keyword evidence="1" id="KW-0547">Nucleotide-binding</keyword>
<dbReference type="PROSITE" id="PS51194">
    <property type="entry name" value="HELICASE_CTER"/>
    <property type="match status" value="1"/>
</dbReference>
<name>A0ABZ2UYR0_9CYAN</name>
<accession>A0ABZ2UYR0</accession>
<dbReference type="GO" id="GO:0004386">
    <property type="term" value="F:helicase activity"/>
    <property type="evidence" value="ECO:0007669"/>
    <property type="project" value="UniProtKB-KW"/>
</dbReference>
<dbReference type="Pfam" id="PF00271">
    <property type="entry name" value="Helicase_C"/>
    <property type="match status" value="1"/>
</dbReference>
<dbReference type="Pfam" id="PF00270">
    <property type="entry name" value="DEAD"/>
    <property type="match status" value="1"/>
</dbReference>
<geneLocation type="plasmid" evidence="6 7">
    <name>unnamed</name>
</geneLocation>
<dbReference type="InterPro" id="IPR011545">
    <property type="entry name" value="DEAD/DEAH_box_helicase_dom"/>
</dbReference>
<dbReference type="EMBL" id="CP150887">
    <property type="protein sequence ID" value="WZB90473.1"/>
    <property type="molecule type" value="Genomic_DNA"/>
</dbReference>
<evidence type="ECO:0000256" key="2">
    <source>
        <dbReference type="ARBA" id="ARBA00022840"/>
    </source>
</evidence>
<dbReference type="Proteomes" id="UP001483337">
    <property type="component" value="Plasmid unnamed"/>
</dbReference>
<dbReference type="InterPro" id="IPR001650">
    <property type="entry name" value="Helicase_C-like"/>
</dbReference>
<keyword evidence="6" id="KW-0614">Plasmid</keyword>
<reference evidence="5 7" key="1">
    <citation type="submission" date="2024-04" db="EMBL/GenBank/DDBJ databases">
        <title>Okeanomitos corallinicola gen. &amp; sp. nov. (Nostocales, Cyanobacteria), a new toxic marine heterocyst-forming cyanobacterium from a coral reef.</title>
        <authorList>
            <person name="Li H."/>
            <person name="Li R."/>
            <person name="Kang J."/>
            <person name="Hii K.S."/>
            <person name="Mohamed H.F."/>
            <person name="Xu X."/>
            <person name="Luo Z."/>
        </authorList>
    </citation>
    <scope>NUCLEOTIDE SEQUENCE [LARGE SCALE GENOMIC DNA]</scope>
    <source>
        <strain evidence="5 7">TIOX110</strain>
        <plasmid evidence="6 7">unnamed</plasmid>
    </source>
</reference>
<feature type="domain" description="Helicase C-terminal" evidence="4">
    <location>
        <begin position="311"/>
        <end position="460"/>
    </location>
</feature>
<gene>
    <name evidence="5" type="ORF">WJM97_10965</name>
    <name evidence="6" type="ORF">WJM97_23010</name>
</gene>
<dbReference type="SUPFAM" id="SSF52540">
    <property type="entry name" value="P-loop containing nucleoside triphosphate hydrolases"/>
    <property type="match status" value="1"/>
</dbReference>
<feature type="domain" description="Helicase ATP-binding" evidence="3">
    <location>
        <begin position="89"/>
        <end position="276"/>
    </location>
</feature>
<evidence type="ECO:0000259" key="4">
    <source>
        <dbReference type="PROSITE" id="PS51194"/>
    </source>
</evidence>
<keyword evidence="7" id="KW-1185">Reference proteome</keyword>
<evidence type="ECO:0000313" key="6">
    <source>
        <dbReference type="EMBL" id="WZB90473.1"/>
    </source>
</evidence>
<keyword evidence="2" id="KW-0067">ATP-binding</keyword>
<protein>
    <submittedName>
        <fullName evidence="5">DEAD/DEAH box helicase</fullName>
    </submittedName>
</protein>
<dbReference type="SMART" id="SM00490">
    <property type="entry name" value="HELICc"/>
    <property type="match status" value="1"/>
</dbReference>
<dbReference type="SMART" id="SM00487">
    <property type="entry name" value="DEXDc"/>
    <property type="match status" value="1"/>
</dbReference>
<dbReference type="EMBL" id="CP150886">
    <property type="protein sequence ID" value="WZB90166.1"/>
    <property type="molecule type" value="Genomic_DNA"/>
</dbReference>
<dbReference type="InterPro" id="IPR027417">
    <property type="entry name" value="P-loop_NTPase"/>
</dbReference>
<evidence type="ECO:0000256" key="1">
    <source>
        <dbReference type="ARBA" id="ARBA00022741"/>
    </source>
</evidence>
<evidence type="ECO:0000313" key="7">
    <source>
        <dbReference type="Proteomes" id="UP001483337"/>
    </source>
</evidence>
<keyword evidence="5" id="KW-0378">Hydrolase</keyword>